<dbReference type="PANTHER" id="PTHR10424:SF73">
    <property type="entry name" value="ENDOGENOUS RETROVIRUS GROUP FC1 ENV POLYPROTEIN-RELATED"/>
    <property type="match status" value="1"/>
</dbReference>
<dbReference type="OrthoDB" id="8949317at2759"/>
<organism evidence="2 3">
    <name type="scientific">Crypturellus soui</name>
    <dbReference type="NCBI Taxonomy" id="458187"/>
    <lineage>
        <taxon>Eukaryota</taxon>
        <taxon>Metazoa</taxon>
        <taxon>Chordata</taxon>
        <taxon>Craniata</taxon>
        <taxon>Vertebrata</taxon>
        <taxon>Euteleostomi</taxon>
        <taxon>Archelosauria</taxon>
        <taxon>Archosauria</taxon>
        <taxon>Dinosauria</taxon>
        <taxon>Saurischia</taxon>
        <taxon>Theropoda</taxon>
        <taxon>Coelurosauria</taxon>
        <taxon>Aves</taxon>
        <taxon>Palaeognathae</taxon>
        <taxon>Tinamiformes</taxon>
        <taxon>Tinamidae</taxon>
        <taxon>Crypturellus</taxon>
    </lineage>
</organism>
<gene>
    <name evidence="2" type="primary">Ervw1</name>
    <name evidence="2" type="ORF">CRYSOU_R15011</name>
</gene>
<proteinExistence type="predicted"/>
<evidence type="ECO:0000313" key="2">
    <source>
        <dbReference type="EMBL" id="NWI21168.1"/>
    </source>
</evidence>
<sequence>TGFHSFVRELLPTLGIIQLEKMIVNISGEMEIIANRTAEAIFGLQTEMDSLKKIVLQNRRALDILTAQAGGVHTLINEICCSYIDQSIKIIADVQ</sequence>
<reference evidence="2 3" key="1">
    <citation type="submission" date="2019-09" db="EMBL/GenBank/DDBJ databases">
        <title>Bird 10,000 Genomes (B10K) Project - Family phase.</title>
        <authorList>
            <person name="Zhang G."/>
        </authorList>
    </citation>
    <scope>NUCLEOTIDE SEQUENCE [LARGE SCALE GENOMIC DNA]</scope>
    <source>
        <strain evidence="2">B10K-MSB-42743</strain>
        <tissue evidence="2">Heart</tissue>
    </source>
</reference>
<feature type="non-terminal residue" evidence="2">
    <location>
        <position position="95"/>
    </location>
</feature>
<dbReference type="AlphaFoldDB" id="A0A7K4KZQ3"/>
<dbReference type="EMBL" id="VWPX01019917">
    <property type="protein sequence ID" value="NWI21168.1"/>
    <property type="molecule type" value="Genomic_DNA"/>
</dbReference>
<dbReference type="Gene3D" id="1.10.287.210">
    <property type="match status" value="1"/>
</dbReference>
<dbReference type="Proteomes" id="UP000545332">
    <property type="component" value="Unassembled WGS sequence"/>
</dbReference>
<dbReference type="InterPro" id="IPR018154">
    <property type="entry name" value="TLV/ENV_coat_polyprotein"/>
</dbReference>
<comment type="caution">
    <text evidence="2">The sequence shown here is derived from an EMBL/GenBank/DDBJ whole genome shotgun (WGS) entry which is preliminary data.</text>
</comment>
<evidence type="ECO:0000313" key="3">
    <source>
        <dbReference type="Proteomes" id="UP000545332"/>
    </source>
</evidence>
<feature type="non-terminal residue" evidence="2">
    <location>
        <position position="1"/>
    </location>
</feature>
<dbReference type="SUPFAM" id="SSF58069">
    <property type="entry name" value="Virus ectodomain"/>
    <property type="match status" value="1"/>
</dbReference>
<name>A0A7K4KZQ3_9AVES</name>
<keyword evidence="1" id="KW-1015">Disulfide bond</keyword>
<dbReference type="Pfam" id="PF00429">
    <property type="entry name" value="TLV_coat"/>
    <property type="match status" value="1"/>
</dbReference>
<keyword evidence="3" id="KW-1185">Reference proteome</keyword>
<dbReference type="PANTHER" id="PTHR10424">
    <property type="entry name" value="VIRAL ENVELOPE PROTEIN"/>
    <property type="match status" value="1"/>
</dbReference>
<evidence type="ECO:0000256" key="1">
    <source>
        <dbReference type="ARBA" id="ARBA00023157"/>
    </source>
</evidence>
<protein>
    <submittedName>
        <fullName evidence="2">SYCY1 protein</fullName>
    </submittedName>
</protein>
<accession>A0A7K4KZQ3</accession>